<evidence type="ECO:0000313" key="1">
    <source>
        <dbReference type="EMBL" id="MBT9316298.1"/>
    </source>
</evidence>
<dbReference type="RefSeq" id="WP_215609366.1">
    <property type="nucleotide sequence ID" value="NZ_JADOES010000023.1"/>
</dbReference>
<dbReference type="AlphaFoldDB" id="A0A947DFW4"/>
<comment type="caution">
    <text evidence="1">The sequence shown here is derived from an EMBL/GenBank/DDBJ whole genome shotgun (WGS) entry which is preliminary data.</text>
</comment>
<reference evidence="1" key="2">
    <citation type="journal article" date="2021" name="Mar. Drugs">
        <title>Genome Reduction and Secondary Metabolism of the Marine Sponge-Associated Cyanobacterium Leptothoe.</title>
        <authorList>
            <person name="Konstantinou D."/>
            <person name="Popin R.V."/>
            <person name="Fewer D.P."/>
            <person name="Sivonen K."/>
            <person name="Gkelis S."/>
        </authorList>
    </citation>
    <scope>NUCLEOTIDE SEQUENCE</scope>
    <source>
        <strain evidence="1">TAU-MAC 1115</strain>
    </source>
</reference>
<name>A0A947DFW4_9CYAN</name>
<organism evidence="1 2">
    <name type="scientific">Leptothoe spongobia TAU-MAC 1115</name>
    <dbReference type="NCBI Taxonomy" id="1967444"/>
    <lineage>
        <taxon>Bacteria</taxon>
        <taxon>Bacillati</taxon>
        <taxon>Cyanobacteriota</taxon>
        <taxon>Cyanophyceae</taxon>
        <taxon>Nodosilineales</taxon>
        <taxon>Cymatolegaceae</taxon>
        <taxon>Leptothoe</taxon>
        <taxon>Leptothoe spongobia</taxon>
    </lineage>
</organism>
<accession>A0A947DFW4</accession>
<reference evidence="1" key="1">
    <citation type="submission" date="2020-11" db="EMBL/GenBank/DDBJ databases">
        <authorList>
            <person name="Konstantinou D."/>
            <person name="Gkelis S."/>
            <person name="Popin R."/>
            <person name="Fewer D."/>
            <person name="Sivonen K."/>
        </authorList>
    </citation>
    <scope>NUCLEOTIDE SEQUENCE</scope>
    <source>
        <strain evidence="1">TAU-MAC 1115</strain>
    </source>
</reference>
<dbReference type="Proteomes" id="UP000717364">
    <property type="component" value="Unassembled WGS sequence"/>
</dbReference>
<evidence type="ECO:0000313" key="2">
    <source>
        <dbReference type="Proteomes" id="UP000717364"/>
    </source>
</evidence>
<proteinExistence type="predicted"/>
<gene>
    <name evidence="1" type="ORF">IXB50_12780</name>
</gene>
<sequence length="165" mass="18783">MNLGFPSQQELIVEAIRAQLLNPLLAVDVEHWVACHVDSENFEEGQYPNYLGDDPGEFQTGVRYEISEHSPLRGVICEAKFNPWQAIAGIRYQAENRLYLPDHPGEIFKLHDSLPKLQDKFIIRGHTHYAMGPATPCHSGEVVAMWQVDLASQRIPVEDHGYQDY</sequence>
<protein>
    <submittedName>
        <fullName evidence="1">Uncharacterized protein</fullName>
    </submittedName>
</protein>
<dbReference type="EMBL" id="JADOES010000023">
    <property type="protein sequence ID" value="MBT9316298.1"/>
    <property type="molecule type" value="Genomic_DNA"/>
</dbReference>
<keyword evidence="2" id="KW-1185">Reference proteome</keyword>